<evidence type="ECO:0000256" key="5">
    <source>
        <dbReference type="ARBA" id="ARBA00022801"/>
    </source>
</evidence>
<dbReference type="GO" id="GO:0016787">
    <property type="term" value="F:hydrolase activity"/>
    <property type="evidence" value="ECO:0007669"/>
    <property type="project" value="UniProtKB-KW"/>
</dbReference>
<dbReference type="OrthoDB" id="5593162at2759"/>
<keyword evidence="5" id="KW-0378">Hydrolase</keyword>
<evidence type="ECO:0000259" key="7">
    <source>
        <dbReference type="Pfam" id="PF17917"/>
    </source>
</evidence>
<evidence type="ECO:0000313" key="9">
    <source>
        <dbReference type="Proteomes" id="UP000765509"/>
    </source>
</evidence>
<accession>A0A9Q3EXB9</accession>
<dbReference type="GO" id="GO:0004519">
    <property type="term" value="F:endonuclease activity"/>
    <property type="evidence" value="ECO:0007669"/>
    <property type="project" value="UniProtKB-KW"/>
</dbReference>
<keyword evidence="4" id="KW-0255">Endonuclease</keyword>
<evidence type="ECO:0000256" key="3">
    <source>
        <dbReference type="ARBA" id="ARBA00022722"/>
    </source>
</evidence>
<sequence length="128" mass="14981">MEGLFLVWALEQLHYSLYGTVFNVITHCNAVKYLLNMKTPNRHMLRWKISIQEYSRNRTIAHKSGNIRKNADVLSRWALENTHESPAWVPQEENHIEEYVSQILAQNSLIKVKKAIRRVGTVISYANF</sequence>
<protein>
    <recommendedName>
        <fullName evidence="7">Reverse transcriptase RNase H-like domain-containing protein</fullName>
    </recommendedName>
</protein>
<dbReference type="InterPro" id="IPR041373">
    <property type="entry name" value="RT_RNaseH"/>
</dbReference>
<evidence type="ECO:0000256" key="4">
    <source>
        <dbReference type="ARBA" id="ARBA00022759"/>
    </source>
</evidence>
<keyword evidence="1" id="KW-0808">Transferase</keyword>
<evidence type="ECO:0000256" key="6">
    <source>
        <dbReference type="ARBA" id="ARBA00022918"/>
    </source>
</evidence>
<keyword evidence="2" id="KW-0548">Nucleotidyltransferase</keyword>
<dbReference type="EMBL" id="AVOT02034594">
    <property type="protein sequence ID" value="MBW0528739.1"/>
    <property type="molecule type" value="Genomic_DNA"/>
</dbReference>
<keyword evidence="3" id="KW-0540">Nuclease</keyword>
<feature type="domain" description="Reverse transcriptase RNase H-like" evidence="7">
    <location>
        <begin position="4"/>
        <end position="54"/>
    </location>
</feature>
<gene>
    <name evidence="8" type="ORF">O181_068454</name>
</gene>
<keyword evidence="9" id="KW-1185">Reference proteome</keyword>
<organism evidence="8 9">
    <name type="scientific">Austropuccinia psidii MF-1</name>
    <dbReference type="NCBI Taxonomy" id="1389203"/>
    <lineage>
        <taxon>Eukaryota</taxon>
        <taxon>Fungi</taxon>
        <taxon>Dikarya</taxon>
        <taxon>Basidiomycota</taxon>
        <taxon>Pucciniomycotina</taxon>
        <taxon>Pucciniomycetes</taxon>
        <taxon>Pucciniales</taxon>
        <taxon>Sphaerophragmiaceae</taxon>
        <taxon>Austropuccinia</taxon>
    </lineage>
</organism>
<dbReference type="GO" id="GO:0003964">
    <property type="term" value="F:RNA-directed DNA polymerase activity"/>
    <property type="evidence" value="ECO:0007669"/>
    <property type="project" value="UniProtKB-KW"/>
</dbReference>
<comment type="caution">
    <text evidence="8">The sequence shown here is derived from an EMBL/GenBank/DDBJ whole genome shotgun (WGS) entry which is preliminary data.</text>
</comment>
<name>A0A9Q3EXB9_9BASI</name>
<dbReference type="Pfam" id="PF17917">
    <property type="entry name" value="RT_RNaseH"/>
    <property type="match status" value="1"/>
</dbReference>
<proteinExistence type="predicted"/>
<dbReference type="AlphaFoldDB" id="A0A9Q3EXB9"/>
<keyword evidence="6" id="KW-0695">RNA-directed DNA polymerase</keyword>
<evidence type="ECO:0000256" key="1">
    <source>
        <dbReference type="ARBA" id="ARBA00022679"/>
    </source>
</evidence>
<evidence type="ECO:0000256" key="2">
    <source>
        <dbReference type="ARBA" id="ARBA00022695"/>
    </source>
</evidence>
<dbReference type="Proteomes" id="UP000765509">
    <property type="component" value="Unassembled WGS sequence"/>
</dbReference>
<reference evidence="8" key="1">
    <citation type="submission" date="2021-03" db="EMBL/GenBank/DDBJ databases">
        <title>Draft genome sequence of rust myrtle Austropuccinia psidii MF-1, a brazilian biotype.</title>
        <authorList>
            <person name="Quecine M.C."/>
            <person name="Pachon D.M.R."/>
            <person name="Bonatelli M.L."/>
            <person name="Correr F.H."/>
            <person name="Franceschini L.M."/>
            <person name="Leite T.F."/>
            <person name="Margarido G.R.A."/>
            <person name="Almeida C.A."/>
            <person name="Ferrarezi J.A."/>
            <person name="Labate C.A."/>
        </authorList>
    </citation>
    <scope>NUCLEOTIDE SEQUENCE</scope>
    <source>
        <strain evidence="8">MF-1</strain>
    </source>
</reference>
<evidence type="ECO:0000313" key="8">
    <source>
        <dbReference type="EMBL" id="MBW0528739.1"/>
    </source>
</evidence>